<name>A0A147BAL9_IXORI</name>
<dbReference type="EMBL" id="GEGO01007611">
    <property type="protein sequence ID" value="JAR87793.1"/>
    <property type="molecule type" value="Transcribed_RNA"/>
</dbReference>
<proteinExistence type="predicted"/>
<dbReference type="AlphaFoldDB" id="A0A147BAL9"/>
<reference evidence="1" key="1">
    <citation type="journal article" date="2018" name="PLoS Negl. Trop. Dis.">
        <title>Sialome diversity of ticks revealed by RNAseq of single tick salivary glands.</title>
        <authorList>
            <person name="Perner J."/>
            <person name="Kropackova S."/>
            <person name="Kopacek P."/>
            <person name="Ribeiro J.M."/>
        </authorList>
    </citation>
    <scope>NUCLEOTIDE SEQUENCE</scope>
    <source>
        <strain evidence="1">Siblings of single egg batch collected in Ceske Budejovice</strain>
        <tissue evidence="1">Salivary glands</tissue>
    </source>
</reference>
<sequence length="121" mass="13312">MRPSTSPSFFSSAGLSASAAKVRATTAIKATRENSLRAINGGNSEAYFVQCVVRLHLLAKRRFLIGCFNVMELASFLLPSCKNWPEGRQVPGIAVVCEKHLFPNVHKKLVFDLIVKMFTLG</sequence>
<organism evidence="1">
    <name type="scientific">Ixodes ricinus</name>
    <name type="common">Common tick</name>
    <name type="synonym">Acarus ricinus</name>
    <dbReference type="NCBI Taxonomy" id="34613"/>
    <lineage>
        <taxon>Eukaryota</taxon>
        <taxon>Metazoa</taxon>
        <taxon>Ecdysozoa</taxon>
        <taxon>Arthropoda</taxon>
        <taxon>Chelicerata</taxon>
        <taxon>Arachnida</taxon>
        <taxon>Acari</taxon>
        <taxon>Parasitiformes</taxon>
        <taxon>Ixodida</taxon>
        <taxon>Ixodoidea</taxon>
        <taxon>Ixodidae</taxon>
        <taxon>Ixodinae</taxon>
        <taxon>Ixodes</taxon>
    </lineage>
</organism>
<protein>
    <submittedName>
        <fullName evidence="1">Putative secreted protein</fullName>
    </submittedName>
</protein>
<evidence type="ECO:0000313" key="1">
    <source>
        <dbReference type="EMBL" id="JAR87793.1"/>
    </source>
</evidence>
<accession>A0A147BAL9</accession>